<proteinExistence type="predicted"/>
<dbReference type="AlphaFoldDB" id="A0ABD3BZX1"/>
<evidence type="ECO:0000313" key="1">
    <source>
        <dbReference type="EMBL" id="KAL3623070.1"/>
    </source>
</evidence>
<dbReference type="Proteomes" id="UP001632038">
    <property type="component" value="Unassembled WGS sequence"/>
</dbReference>
<comment type="caution">
    <text evidence="1">The sequence shown here is derived from an EMBL/GenBank/DDBJ whole genome shotgun (WGS) entry which is preliminary data.</text>
</comment>
<dbReference type="InterPro" id="IPR014729">
    <property type="entry name" value="Rossmann-like_a/b/a_fold"/>
</dbReference>
<dbReference type="EMBL" id="JAVIJP010000054">
    <property type="protein sequence ID" value="KAL3623070.1"/>
    <property type="molecule type" value="Genomic_DNA"/>
</dbReference>
<reference evidence="2" key="1">
    <citation type="journal article" date="2024" name="IScience">
        <title>Strigolactones Initiate the Formation of Haustorium-like Structures in Castilleja.</title>
        <authorList>
            <person name="Buerger M."/>
            <person name="Peterson D."/>
            <person name="Chory J."/>
        </authorList>
    </citation>
    <scope>NUCLEOTIDE SEQUENCE [LARGE SCALE GENOMIC DNA]</scope>
</reference>
<evidence type="ECO:0000313" key="2">
    <source>
        <dbReference type="Proteomes" id="UP001632038"/>
    </source>
</evidence>
<protein>
    <submittedName>
        <fullName evidence="1">Uncharacterized protein</fullName>
    </submittedName>
</protein>
<name>A0ABD3BZX1_9LAMI</name>
<organism evidence="1 2">
    <name type="scientific">Castilleja foliolosa</name>
    <dbReference type="NCBI Taxonomy" id="1961234"/>
    <lineage>
        <taxon>Eukaryota</taxon>
        <taxon>Viridiplantae</taxon>
        <taxon>Streptophyta</taxon>
        <taxon>Embryophyta</taxon>
        <taxon>Tracheophyta</taxon>
        <taxon>Spermatophyta</taxon>
        <taxon>Magnoliopsida</taxon>
        <taxon>eudicotyledons</taxon>
        <taxon>Gunneridae</taxon>
        <taxon>Pentapetalae</taxon>
        <taxon>asterids</taxon>
        <taxon>lamiids</taxon>
        <taxon>Lamiales</taxon>
        <taxon>Orobanchaceae</taxon>
        <taxon>Pedicularideae</taxon>
        <taxon>Castillejinae</taxon>
        <taxon>Castilleja</taxon>
    </lineage>
</organism>
<gene>
    <name evidence="1" type="ORF">CASFOL_031886</name>
</gene>
<dbReference type="Gene3D" id="3.40.50.620">
    <property type="entry name" value="HUPs"/>
    <property type="match status" value="1"/>
</dbReference>
<accession>A0ABD3BZX1</accession>
<sequence>MVGLTALQLIIALWYRLKEKAEWIVYVTDVGQREHYEVFFTAAKLDG</sequence>
<keyword evidence="2" id="KW-1185">Reference proteome</keyword>